<name>A0A927PMV3_9ACTN</name>
<dbReference type="InterPro" id="IPR050509">
    <property type="entry name" value="CoA-transferase_III"/>
</dbReference>
<dbReference type="InterPro" id="IPR023606">
    <property type="entry name" value="CoA-Trfase_III_dom_1_sf"/>
</dbReference>
<comment type="caution">
    <text evidence="2">The sequence shown here is derived from an EMBL/GenBank/DDBJ whole genome shotgun (WGS) entry which is preliminary data.</text>
</comment>
<evidence type="ECO:0000313" key="2">
    <source>
        <dbReference type="EMBL" id="MBD8507349.1"/>
    </source>
</evidence>
<dbReference type="InterPro" id="IPR044855">
    <property type="entry name" value="CoA-Trfase_III_dom3_sf"/>
</dbReference>
<reference evidence="2" key="1">
    <citation type="submission" date="2020-09" db="EMBL/GenBank/DDBJ databases">
        <title>Hoyosella lacisalsi sp. nov., a halotolerant actinobacterium isolated from soil of Lake Gudzhirganskoe.</title>
        <authorList>
            <person name="Yang Q."/>
            <person name="Guo P.Y."/>
            <person name="Liu S.W."/>
            <person name="Li F.N."/>
            <person name="Sun C.H."/>
        </authorList>
    </citation>
    <scope>NUCLEOTIDE SEQUENCE</scope>
    <source>
        <strain evidence="2">G463</strain>
    </source>
</reference>
<dbReference type="Gene3D" id="3.40.50.10540">
    <property type="entry name" value="Crotonobetainyl-coa:carnitine coa-transferase, domain 1"/>
    <property type="match status" value="1"/>
</dbReference>
<dbReference type="Pfam" id="PF02515">
    <property type="entry name" value="CoA_transf_3"/>
    <property type="match status" value="1"/>
</dbReference>
<evidence type="ECO:0000313" key="3">
    <source>
        <dbReference type="Proteomes" id="UP000642993"/>
    </source>
</evidence>
<dbReference type="PANTHER" id="PTHR48228:SF5">
    <property type="entry name" value="ALPHA-METHYLACYL-COA RACEMASE"/>
    <property type="match status" value="1"/>
</dbReference>
<dbReference type="EMBL" id="JACYWE010000007">
    <property type="protein sequence ID" value="MBD8507349.1"/>
    <property type="molecule type" value="Genomic_DNA"/>
</dbReference>
<feature type="region of interest" description="Disordered" evidence="1">
    <location>
        <begin position="328"/>
        <end position="364"/>
    </location>
</feature>
<dbReference type="Proteomes" id="UP000642993">
    <property type="component" value="Unassembled WGS sequence"/>
</dbReference>
<dbReference type="PANTHER" id="PTHR48228">
    <property type="entry name" value="SUCCINYL-COA--D-CITRAMALATE COA-TRANSFERASE"/>
    <property type="match status" value="1"/>
</dbReference>
<sequence length="364" mass="38331">MPGPLHGIRIIEMAGLAPGPFGCMILADLGADVLRIERAGGGGGLVPPQGPLDRGKKTLSLDLKSEAGKNTLLELCDAADVFVEGYRPGVAERLGIGPDDLHARNPRLIYGRITGWGQDGPLAPRAGHDINYAAVSGALDLLGRAGEKPTPPVNLLADFAGGGMLLALGVLAALHERNTSGQGQVIDAAMVDGSALMTTFLHGMRANGLWNGPRGTNLLDTGAPCYDTYATADGKHMAVGALEPQFPAELIARLGIDDEDLPFHLDPTGWPQWRETLAKAFLQRTQDEWTGIFADSDACVSPVVDAWEAHHHPHNAARGTYVDIGGVTQPAPAPRFSRTSLETPEAPSDDLPEGYLASWGISGD</sequence>
<protein>
    <submittedName>
        <fullName evidence="2">CoA transferase</fullName>
    </submittedName>
</protein>
<keyword evidence="2" id="KW-0808">Transferase</keyword>
<dbReference type="InterPro" id="IPR003673">
    <property type="entry name" value="CoA-Trfase_fam_III"/>
</dbReference>
<organism evidence="2 3">
    <name type="scientific">Lolliginicoccus lacisalsi</name>
    <dbReference type="NCBI Taxonomy" id="2742202"/>
    <lineage>
        <taxon>Bacteria</taxon>
        <taxon>Bacillati</taxon>
        <taxon>Actinomycetota</taxon>
        <taxon>Actinomycetes</taxon>
        <taxon>Mycobacteriales</taxon>
        <taxon>Hoyosellaceae</taxon>
        <taxon>Lolliginicoccus</taxon>
    </lineage>
</organism>
<dbReference type="GO" id="GO:0016740">
    <property type="term" value="F:transferase activity"/>
    <property type="evidence" value="ECO:0007669"/>
    <property type="project" value="UniProtKB-KW"/>
</dbReference>
<dbReference type="SUPFAM" id="SSF89796">
    <property type="entry name" value="CoA-transferase family III (CaiB/BaiF)"/>
    <property type="match status" value="1"/>
</dbReference>
<dbReference type="AlphaFoldDB" id="A0A927PMV3"/>
<dbReference type="RefSeq" id="WP_192039781.1">
    <property type="nucleotide sequence ID" value="NZ_JACYWE010000007.1"/>
</dbReference>
<dbReference type="Gene3D" id="3.30.1540.10">
    <property type="entry name" value="formyl-coa transferase, domain 3"/>
    <property type="match status" value="1"/>
</dbReference>
<proteinExistence type="predicted"/>
<keyword evidence="3" id="KW-1185">Reference proteome</keyword>
<gene>
    <name evidence="2" type="ORF">HT102_12725</name>
</gene>
<accession>A0A927PMV3</accession>
<evidence type="ECO:0000256" key="1">
    <source>
        <dbReference type="SAM" id="MobiDB-lite"/>
    </source>
</evidence>